<sequence>MTKKAWAGVFHVPEPGRSMKPRTTGFTMVLDKGLGRFAVEDLMATAADYIDFLKLS</sequence>
<dbReference type="Gene3D" id="3.20.20.70">
    <property type="entry name" value="Aldolase class I"/>
    <property type="match status" value="1"/>
</dbReference>
<evidence type="ECO:0000256" key="1">
    <source>
        <dbReference type="ARBA" id="ARBA00010424"/>
    </source>
</evidence>
<gene>
    <name evidence="2" type="ORF">S01H1_31568</name>
</gene>
<organism evidence="2">
    <name type="scientific">marine sediment metagenome</name>
    <dbReference type="NCBI Taxonomy" id="412755"/>
    <lineage>
        <taxon>unclassified sequences</taxon>
        <taxon>metagenomes</taxon>
        <taxon>ecological metagenomes</taxon>
    </lineage>
</organism>
<dbReference type="AlphaFoldDB" id="X0TW44"/>
<dbReference type="InterPro" id="IPR013785">
    <property type="entry name" value="Aldolase_TIM"/>
</dbReference>
<feature type="non-terminal residue" evidence="2">
    <location>
        <position position="56"/>
    </location>
</feature>
<dbReference type="SUPFAM" id="SSF102110">
    <property type="entry name" value="(2r)-phospho-3-sulfolactate synthase ComA"/>
    <property type="match status" value="1"/>
</dbReference>
<reference evidence="2" key="1">
    <citation type="journal article" date="2014" name="Front. Microbiol.">
        <title>High frequency of phylogenetically diverse reductive dehalogenase-homologous genes in deep subseafloor sedimentary metagenomes.</title>
        <authorList>
            <person name="Kawai M."/>
            <person name="Futagami T."/>
            <person name="Toyoda A."/>
            <person name="Takaki Y."/>
            <person name="Nishi S."/>
            <person name="Hori S."/>
            <person name="Arai W."/>
            <person name="Tsubouchi T."/>
            <person name="Morono Y."/>
            <person name="Uchiyama I."/>
            <person name="Ito T."/>
            <person name="Fujiyama A."/>
            <person name="Inagaki F."/>
            <person name="Takami H."/>
        </authorList>
    </citation>
    <scope>NUCLEOTIDE SEQUENCE</scope>
    <source>
        <strain evidence="2">Expedition CK06-06</strain>
    </source>
</reference>
<dbReference type="EMBL" id="BARS01019481">
    <property type="protein sequence ID" value="GAF91406.1"/>
    <property type="molecule type" value="Genomic_DNA"/>
</dbReference>
<accession>X0TW44</accession>
<comment type="caution">
    <text evidence="2">The sequence shown here is derived from an EMBL/GenBank/DDBJ whole genome shotgun (WGS) entry which is preliminary data.</text>
</comment>
<name>X0TW44_9ZZZZ</name>
<comment type="similarity">
    <text evidence="1">Belongs to the phosphosulfolactate synthase family.</text>
</comment>
<evidence type="ECO:0000313" key="2">
    <source>
        <dbReference type="EMBL" id="GAF91406.1"/>
    </source>
</evidence>
<dbReference type="Pfam" id="PF02679">
    <property type="entry name" value="ComA"/>
    <property type="match status" value="1"/>
</dbReference>
<dbReference type="InterPro" id="IPR036112">
    <property type="entry name" value="ComA_synth_sf"/>
</dbReference>
<dbReference type="InterPro" id="IPR003830">
    <property type="entry name" value="ComA_synth"/>
</dbReference>
<protein>
    <submittedName>
        <fullName evidence="2">Uncharacterized protein</fullName>
    </submittedName>
</protein>
<proteinExistence type="inferred from homology"/>